<comment type="caution">
    <text evidence="1">The sequence shown here is derived from an EMBL/GenBank/DDBJ whole genome shotgun (WGS) entry which is preliminary data.</text>
</comment>
<accession>A0AC60QKU8</accession>
<gene>
    <name evidence="1" type="ORF">HPB47_019272</name>
</gene>
<organism evidence="1 2">
    <name type="scientific">Ixodes persulcatus</name>
    <name type="common">Taiga tick</name>
    <dbReference type="NCBI Taxonomy" id="34615"/>
    <lineage>
        <taxon>Eukaryota</taxon>
        <taxon>Metazoa</taxon>
        <taxon>Ecdysozoa</taxon>
        <taxon>Arthropoda</taxon>
        <taxon>Chelicerata</taxon>
        <taxon>Arachnida</taxon>
        <taxon>Acari</taxon>
        <taxon>Parasitiformes</taxon>
        <taxon>Ixodida</taxon>
        <taxon>Ixodoidea</taxon>
        <taxon>Ixodidae</taxon>
        <taxon>Ixodinae</taxon>
        <taxon>Ixodes</taxon>
    </lineage>
</organism>
<dbReference type="EMBL" id="JABSTQ010008677">
    <property type="protein sequence ID" value="KAG0434202.1"/>
    <property type="molecule type" value="Genomic_DNA"/>
</dbReference>
<keyword evidence="2" id="KW-1185">Reference proteome</keyword>
<reference evidence="1 2" key="1">
    <citation type="journal article" date="2020" name="Cell">
        <title>Large-Scale Comparative Analyses of Tick Genomes Elucidate Their Genetic Diversity and Vector Capacities.</title>
        <authorList>
            <consortium name="Tick Genome and Microbiome Consortium (TIGMIC)"/>
            <person name="Jia N."/>
            <person name="Wang J."/>
            <person name="Shi W."/>
            <person name="Du L."/>
            <person name="Sun Y."/>
            <person name="Zhan W."/>
            <person name="Jiang J.F."/>
            <person name="Wang Q."/>
            <person name="Zhang B."/>
            <person name="Ji P."/>
            <person name="Bell-Sakyi L."/>
            <person name="Cui X.M."/>
            <person name="Yuan T.T."/>
            <person name="Jiang B.G."/>
            <person name="Yang W.F."/>
            <person name="Lam T.T."/>
            <person name="Chang Q.C."/>
            <person name="Ding S.J."/>
            <person name="Wang X.J."/>
            <person name="Zhu J.G."/>
            <person name="Ruan X.D."/>
            <person name="Zhao L."/>
            <person name="Wei J.T."/>
            <person name="Ye R.Z."/>
            <person name="Que T.C."/>
            <person name="Du C.H."/>
            <person name="Zhou Y.H."/>
            <person name="Cheng J.X."/>
            <person name="Dai P.F."/>
            <person name="Guo W.B."/>
            <person name="Han X.H."/>
            <person name="Huang E.J."/>
            <person name="Li L.F."/>
            <person name="Wei W."/>
            <person name="Gao Y.C."/>
            <person name="Liu J.Z."/>
            <person name="Shao H.Z."/>
            <person name="Wang X."/>
            <person name="Wang C.C."/>
            <person name="Yang T.C."/>
            <person name="Huo Q.B."/>
            <person name="Li W."/>
            <person name="Chen H.Y."/>
            <person name="Chen S.E."/>
            <person name="Zhou L.G."/>
            <person name="Ni X.B."/>
            <person name="Tian J.H."/>
            <person name="Sheng Y."/>
            <person name="Liu T."/>
            <person name="Pan Y.S."/>
            <person name="Xia L.Y."/>
            <person name="Li J."/>
            <person name="Zhao F."/>
            <person name="Cao W.C."/>
        </authorList>
    </citation>
    <scope>NUCLEOTIDE SEQUENCE [LARGE SCALE GENOMIC DNA]</scope>
    <source>
        <strain evidence="1">Iper-2018</strain>
    </source>
</reference>
<evidence type="ECO:0000313" key="2">
    <source>
        <dbReference type="Proteomes" id="UP000805193"/>
    </source>
</evidence>
<proteinExistence type="predicted"/>
<name>A0AC60QKU8_IXOPE</name>
<protein>
    <submittedName>
        <fullName evidence="1">Uncharacterized protein</fullName>
    </submittedName>
</protein>
<evidence type="ECO:0000313" key="1">
    <source>
        <dbReference type="EMBL" id="KAG0434202.1"/>
    </source>
</evidence>
<dbReference type="Proteomes" id="UP000805193">
    <property type="component" value="Unassembled WGS sequence"/>
</dbReference>
<sequence>MRLCTIAEASPAAYKRATSPAALPTQSFQGECCPCSVQTAQLWEQLSQLERSQAALRHEVEALRAGHRSPARAAAPRAPPPPAPSPTPATLRRPSQRPQSMCEWRQLGAFPNNMPRDDSGLGQMQSGQWSHASGDYDNSLEPLRARILCGNRPSIPICPSPKPKLAEKRQALSLKTKQSIAKDAESGMKNASVAAKYNVADTTVSTVWKNREQVRKQLQQDSASPSRKRIHTSK</sequence>